<evidence type="ECO:0000256" key="2">
    <source>
        <dbReference type="ARBA" id="ARBA00007316"/>
    </source>
</evidence>
<dbReference type="GO" id="GO:0005524">
    <property type="term" value="F:ATP binding"/>
    <property type="evidence" value="ECO:0007669"/>
    <property type="project" value="UniProtKB-KW"/>
</dbReference>
<keyword evidence="9" id="KW-0547">Nucleotide-binding</keyword>
<comment type="subcellular location">
    <subcellularLocation>
        <location evidence="1">Cell inner membrane</location>
        <topology evidence="1">Multi-pass membrane protein</topology>
    </subcellularLocation>
</comment>
<dbReference type="InterPro" id="IPR005702">
    <property type="entry name" value="Wzc-like_C"/>
</dbReference>
<feature type="domain" description="Tyrosine-protein kinase G-rich" evidence="19">
    <location>
        <begin position="435"/>
        <end position="505"/>
    </location>
</feature>
<evidence type="ECO:0000256" key="16">
    <source>
        <dbReference type="SAM" id="Phobius"/>
    </source>
</evidence>
<evidence type="ECO:0000256" key="13">
    <source>
        <dbReference type="ARBA" id="ARBA00023136"/>
    </source>
</evidence>
<evidence type="ECO:0000256" key="8">
    <source>
        <dbReference type="ARBA" id="ARBA00022692"/>
    </source>
</evidence>
<evidence type="ECO:0000256" key="14">
    <source>
        <dbReference type="ARBA" id="ARBA00023137"/>
    </source>
</evidence>
<dbReference type="SUPFAM" id="SSF52540">
    <property type="entry name" value="P-loop containing nucleoside triphosphate hydrolases"/>
    <property type="match status" value="1"/>
</dbReference>
<evidence type="ECO:0000256" key="9">
    <source>
        <dbReference type="ARBA" id="ARBA00022741"/>
    </source>
</evidence>
<keyword evidence="13 16" id="KW-0472">Membrane</keyword>
<evidence type="ECO:0000256" key="10">
    <source>
        <dbReference type="ARBA" id="ARBA00022777"/>
    </source>
</evidence>
<dbReference type="InterPro" id="IPR027417">
    <property type="entry name" value="P-loop_NTPase"/>
</dbReference>
<keyword evidence="8 16" id="KW-0812">Transmembrane</keyword>
<comment type="caution">
    <text evidence="20">The sequence shown here is derived from an EMBL/GenBank/DDBJ whole genome shotgun (WGS) entry which is preliminary data.</text>
</comment>
<dbReference type="Gene3D" id="3.40.50.300">
    <property type="entry name" value="P-loop containing nucleotide triphosphate hydrolases"/>
    <property type="match status" value="1"/>
</dbReference>
<evidence type="ECO:0000259" key="19">
    <source>
        <dbReference type="Pfam" id="PF13807"/>
    </source>
</evidence>
<evidence type="ECO:0000256" key="15">
    <source>
        <dbReference type="ARBA" id="ARBA00051245"/>
    </source>
</evidence>
<evidence type="ECO:0000259" key="18">
    <source>
        <dbReference type="Pfam" id="PF13614"/>
    </source>
</evidence>
<evidence type="ECO:0000256" key="3">
    <source>
        <dbReference type="ARBA" id="ARBA00008883"/>
    </source>
</evidence>
<dbReference type="Pfam" id="PF13807">
    <property type="entry name" value="GNVR"/>
    <property type="match status" value="1"/>
</dbReference>
<protein>
    <recommendedName>
        <fullName evidence="4">non-specific protein-tyrosine kinase</fullName>
        <ecNumber evidence="4">2.7.10.2</ecNumber>
    </recommendedName>
</protein>
<dbReference type="CDD" id="cd05387">
    <property type="entry name" value="BY-kinase"/>
    <property type="match status" value="1"/>
</dbReference>
<dbReference type="EC" id="2.7.10.2" evidence="4"/>
<dbReference type="EMBL" id="JABBGH010000001">
    <property type="protein sequence ID" value="NML63656.1"/>
    <property type="molecule type" value="Genomic_DNA"/>
</dbReference>
<comment type="similarity">
    <text evidence="2">Belongs to the CpsD/CapB family.</text>
</comment>
<keyword evidence="21" id="KW-1185">Reference proteome</keyword>
<evidence type="ECO:0000256" key="1">
    <source>
        <dbReference type="ARBA" id="ARBA00004429"/>
    </source>
</evidence>
<keyword evidence="6" id="KW-0997">Cell inner membrane</keyword>
<proteinExistence type="inferred from homology"/>
<dbReference type="GO" id="GO:0004715">
    <property type="term" value="F:non-membrane spanning protein tyrosine kinase activity"/>
    <property type="evidence" value="ECO:0007669"/>
    <property type="project" value="UniProtKB-EC"/>
</dbReference>
<comment type="similarity">
    <text evidence="3">Belongs to the etk/wzc family.</text>
</comment>
<dbReference type="Proteomes" id="UP000559626">
    <property type="component" value="Unassembled WGS sequence"/>
</dbReference>
<evidence type="ECO:0000256" key="12">
    <source>
        <dbReference type="ARBA" id="ARBA00022989"/>
    </source>
</evidence>
<feature type="domain" description="AAA" evidence="18">
    <location>
        <begin position="588"/>
        <end position="707"/>
    </location>
</feature>
<keyword evidence="5" id="KW-1003">Cell membrane</keyword>
<dbReference type="AlphaFoldDB" id="A0A7Y0AA98"/>
<dbReference type="RefSeq" id="WP_169529003.1">
    <property type="nucleotide sequence ID" value="NZ_JABBGH010000001.1"/>
</dbReference>
<dbReference type="Pfam" id="PF02706">
    <property type="entry name" value="Wzz"/>
    <property type="match status" value="1"/>
</dbReference>
<dbReference type="Pfam" id="PF13614">
    <property type="entry name" value="AAA_31"/>
    <property type="match status" value="1"/>
</dbReference>
<keyword evidence="14" id="KW-0829">Tyrosine-protein kinase</keyword>
<dbReference type="PANTHER" id="PTHR32309">
    <property type="entry name" value="TYROSINE-PROTEIN KINASE"/>
    <property type="match status" value="1"/>
</dbReference>
<evidence type="ECO:0000256" key="6">
    <source>
        <dbReference type="ARBA" id="ARBA00022519"/>
    </source>
</evidence>
<evidence type="ECO:0000256" key="4">
    <source>
        <dbReference type="ARBA" id="ARBA00011903"/>
    </source>
</evidence>
<evidence type="ECO:0000256" key="11">
    <source>
        <dbReference type="ARBA" id="ARBA00022840"/>
    </source>
</evidence>
<dbReference type="InterPro" id="IPR025669">
    <property type="entry name" value="AAA_dom"/>
</dbReference>
<evidence type="ECO:0000256" key="5">
    <source>
        <dbReference type="ARBA" id="ARBA00022475"/>
    </source>
</evidence>
<name>A0A7Y0AA98_9BACT</name>
<feature type="domain" description="Polysaccharide chain length determinant N-terminal" evidence="17">
    <location>
        <begin position="17"/>
        <end position="111"/>
    </location>
</feature>
<feature type="transmembrane region" description="Helical" evidence="16">
    <location>
        <begin position="29"/>
        <end position="48"/>
    </location>
</feature>
<dbReference type="InterPro" id="IPR003856">
    <property type="entry name" value="LPS_length_determ_N"/>
</dbReference>
<keyword evidence="7 20" id="KW-0808">Transferase</keyword>
<dbReference type="NCBIfam" id="TIGR01007">
    <property type="entry name" value="eps_fam"/>
    <property type="match status" value="1"/>
</dbReference>
<keyword evidence="12 16" id="KW-1133">Transmembrane helix</keyword>
<evidence type="ECO:0000313" key="20">
    <source>
        <dbReference type="EMBL" id="NML63656.1"/>
    </source>
</evidence>
<reference evidence="20 21" key="1">
    <citation type="submission" date="2020-04" db="EMBL/GenBank/DDBJ databases">
        <title>Hymenobacter polaris sp. nov., isolated from Arctic soil.</title>
        <authorList>
            <person name="Dahal R.H."/>
        </authorList>
    </citation>
    <scope>NUCLEOTIDE SEQUENCE [LARGE SCALE GENOMIC DNA]</scope>
    <source>
        <strain evidence="20 21">RP-2-7</strain>
    </source>
</reference>
<feature type="transmembrane region" description="Helical" evidence="16">
    <location>
        <begin position="494"/>
        <end position="513"/>
    </location>
</feature>
<comment type="catalytic activity">
    <reaction evidence="15">
        <text>L-tyrosyl-[protein] + ATP = O-phospho-L-tyrosyl-[protein] + ADP + H(+)</text>
        <dbReference type="Rhea" id="RHEA:10596"/>
        <dbReference type="Rhea" id="RHEA-COMP:10136"/>
        <dbReference type="Rhea" id="RHEA-COMP:20101"/>
        <dbReference type="ChEBI" id="CHEBI:15378"/>
        <dbReference type="ChEBI" id="CHEBI:30616"/>
        <dbReference type="ChEBI" id="CHEBI:46858"/>
        <dbReference type="ChEBI" id="CHEBI:61978"/>
        <dbReference type="ChEBI" id="CHEBI:456216"/>
        <dbReference type="EC" id="2.7.10.2"/>
    </reaction>
</comment>
<dbReference type="InterPro" id="IPR032807">
    <property type="entry name" value="GNVR"/>
</dbReference>
<evidence type="ECO:0000313" key="21">
    <source>
        <dbReference type="Proteomes" id="UP000559626"/>
    </source>
</evidence>
<evidence type="ECO:0000259" key="17">
    <source>
        <dbReference type="Pfam" id="PF02706"/>
    </source>
</evidence>
<dbReference type="PANTHER" id="PTHR32309:SF13">
    <property type="entry name" value="FERRIC ENTEROBACTIN TRANSPORT PROTEIN FEPE"/>
    <property type="match status" value="1"/>
</dbReference>
<evidence type="ECO:0000256" key="7">
    <source>
        <dbReference type="ARBA" id="ARBA00022679"/>
    </source>
</evidence>
<keyword evidence="10 20" id="KW-0418">Kinase</keyword>
<dbReference type="InterPro" id="IPR050445">
    <property type="entry name" value="Bact_polysacc_biosynth/exp"/>
</dbReference>
<gene>
    <name evidence="20" type="ORF">HHL22_00380</name>
</gene>
<accession>A0A7Y0AA98</accession>
<sequence length="779" mass="86687">MTNDELFPLAPEQSNLVDIKRILLRYIRYWYLFLLGATISLTVAYLYLKYYAVPQYNVYSTLLLKDDKSGQELSNADALNDLGVAKSTKNIDNEIEVIKSKSLMTRVVKELGLVTSYYIEGKIKDKEIYGNSLPIKILPGKIDSTAAGNSFIIKLKPNNSFELTDGGRTKIYKFGEEISKSYGVFTVVPAIASSNTSTKIIVRFQNIKQIADYYNHALGVQPVNKNASILLLSLTDPIPAKAKDILNKLMSVYNREAVEDKNLMTDNTLKFLNERLQYLTTDLSGVEKVVEKYKSVNGLTDISAQATEYTAQASNYNTQLSGLAIQIEVLESLENYLDKSASRYSTVPSTLGITNETLVALIGKFNELQMERERMLRTTEPDNILVQNINQQLADLRVNILENLRNIKNALQITRSNLQASSGQFQSKVKRVPAMERELLEINRQKLIKQNIYSYLLQKREETALTLAATASVARVLDPAMGGDFPISPNTQTIYLMSLLLGLGMPFAGIYFASLLNNKVQTQQDVSNITSIPILGEIAHNDAKDILAISPGTRSPISEMFRLVRTNLNYAAIGKEPLVTLITSSVSGEGKTFFSINLGASLVLTGKKVLLIDLDLRNPKISRELGLANGLGITNYLIDHDISIKNIIKSSEKIPDLFVISSGPIPPNPAELIMSSKFAHLIDELKASFDYILIDTSPVGQVADAFTISSLIDLTIYLVRYNYTQKGQLAILKNTFKNKTLSHPMIVLNDAKEINGSNYGYGYGYGYKNDNSKKKKSFY</sequence>
<keyword evidence="11" id="KW-0067">ATP-binding</keyword>
<dbReference type="GO" id="GO:0005886">
    <property type="term" value="C:plasma membrane"/>
    <property type="evidence" value="ECO:0007669"/>
    <property type="project" value="UniProtKB-SubCell"/>
</dbReference>
<organism evidence="20 21">
    <name type="scientific">Hymenobacter polaris</name>
    <dbReference type="NCBI Taxonomy" id="2682546"/>
    <lineage>
        <taxon>Bacteria</taxon>
        <taxon>Pseudomonadati</taxon>
        <taxon>Bacteroidota</taxon>
        <taxon>Cytophagia</taxon>
        <taxon>Cytophagales</taxon>
        <taxon>Hymenobacteraceae</taxon>
        <taxon>Hymenobacter</taxon>
    </lineage>
</organism>